<dbReference type="InterPro" id="IPR033468">
    <property type="entry name" value="Metaxin_GST"/>
</dbReference>
<protein>
    <submittedName>
        <fullName evidence="5">Glutathione S-transferase</fullName>
    </submittedName>
</protein>
<dbReference type="PANTHER" id="PTHR12289:SF32">
    <property type="entry name" value="GST_C_6 DOMAIN-CONTAINING PROTEIN"/>
    <property type="match status" value="1"/>
</dbReference>
<feature type="domain" description="Thioredoxin-like fold" evidence="3">
    <location>
        <begin position="36"/>
        <end position="123"/>
    </location>
</feature>
<dbReference type="SFLD" id="SFLDG01200">
    <property type="entry name" value="SUF1.1"/>
    <property type="match status" value="1"/>
</dbReference>
<dbReference type="InterPro" id="IPR026928">
    <property type="entry name" value="FAX/IsoI-like"/>
</dbReference>
<dbReference type="SUPFAM" id="SSF52833">
    <property type="entry name" value="Thioredoxin-like"/>
    <property type="match status" value="1"/>
</dbReference>
<dbReference type="Gene3D" id="1.20.1050.10">
    <property type="match status" value="1"/>
</dbReference>
<evidence type="ECO:0000313" key="4">
    <source>
        <dbReference type="Proteomes" id="UP000887575"/>
    </source>
</evidence>
<organism evidence="4 5">
    <name type="scientific">Mesorhabditis belari</name>
    <dbReference type="NCBI Taxonomy" id="2138241"/>
    <lineage>
        <taxon>Eukaryota</taxon>
        <taxon>Metazoa</taxon>
        <taxon>Ecdysozoa</taxon>
        <taxon>Nematoda</taxon>
        <taxon>Chromadorea</taxon>
        <taxon>Rhabditida</taxon>
        <taxon>Rhabditina</taxon>
        <taxon>Rhabditomorpha</taxon>
        <taxon>Rhabditoidea</taxon>
        <taxon>Rhabditidae</taxon>
        <taxon>Mesorhabditinae</taxon>
        <taxon>Mesorhabditis</taxon>
    </lineage>
</organism>
<name>A0AAF3EYV5_9BILA</name>
<dbReference type="SFLD" id="SFLDG01180">
    <property type="entry name" value="SUF1"/>
    <property type="match status" value="1"/>
</dbReference>
<dbReference type="SFLD" id="SFLDS00019">
    <property type="entry name" value="Glutathione_Transferase_(cytos"/>
    <property type="match status" value="1"/>
</dbReference>
<dbReference type="Pfam" id="PF17172">
    <property type="entry name" value="GST_N_4"/>
    <property type="match status" value="1"/>
</dbReference>
<dbReference type="InterPro" id="IPR012336">
    <property type="entry name" value="Thioredoxin-like_fold"/>
</dbReference>
<evidence type="ECO:0000313" key="5">
    <source>
        <dbReference type="WBParaSite" id="MBELARI_LOCUS19290"/>
    </source>
</evidence>
<dbReference type="InterPro" id="IPR040079">
    <property type="entry name" value="Glutathione_S-Trfase"/>
</dbReference>
<accession>A0AAF3EYV5</accession>
<reference evidence="5" key="1">
    <citation type="submission" date="2024-02" db="UniProtKB">
        <authorList>
            <consortium name="WormBaseParasite"/>
        </authorList>
    </citation>
    <scope>IDENTIFICATION</scope>
</reference>
<dbReference type="InterPro" id="IPR036282">
    <property type="entry name" value="Glutathione-S-Trfase_C_sf"/>
</dbReference>
<evidence type="ECO:0000259" key="3">
    <source>
        <dbReference type="Pfam" id="PF17172"/>
    </source>
</evidence>
<keyword evidence="4" id="KW-1185">Reference proteome</keyword>
<sequence length="268" mass="30684">MGKGKGGVRLHVPEWKEDVVYLFQFPRTKHLPNISPYCLKVESFLRLHGVKYEVRETFKLRSSQGLLPMIELNGRQVGDSGLIIAHLKKTLNIQDYSDDKEAAQGRVISKACDAFTAHTIYKYKILDNSKNFAGEIMTAAKMPNFAKGIATALFARQIRKSANMKIGAQLGIWPDGAHEEMVRDELQMYETLLKNFVGHNLFGDKITEADLTLWSHLATTLYMPFDLLPQKLIREDFPHLKSFTERLRDKLWPDWEKADFTPQVSPCK</sequence>
<dbReference type="Proteomes" id="UP000887575">
    <property type="component" value="Unassembled WGS sequence"/>
</dbReference>
<dbReference type="PANTHER" id="PTHR12289">
    <property type="entry name" value="METAXIN RELATED"/>
    <property type="match status" value="1"/>
</dbReference>
<evidence type="ECO:0000256" key="1">
    <source>
        <dbReference type="ARBA" id="ARBA00006475"/>
    </source>
</evidence>
<comment type="similarity">
    <text evidence="1">Belongs to the FAX family.</text>
</comment>
<dbReference type="SUPFAM" id="SSF47616">
    <property type="entry name" value="GST C-terminal domain-like"/>
    <property type="match status" value="1"/>
</dbReference>
<dbReference type="GO" id="GO:0005737">
    <property type="term" value="C:cytoplasm"/>
    <property type="evidence" value="ECO:0007669"/>
    <property type="project" value="TreeGrafter"/>
</dbReference>
<dbReference type="CDD" id="cd03080">
    <property type="entry name" value="GST_N_Metaxin_like"/>
    <property type="match status" value="1"/>
</dbReference>
<evidence type="ECO:0000259" key="2">
    <source>
        <dbReference type="Pfam" id="PF17171"/>
    </source>
</evidence>
<dbReference type="WBParaSite" id="MBELARI_LOCUS19290">
    <property type="protein sequence ID" value="MBELARI_LOCUS19290"/>
    <property type="gene ID" value="MBELARI_LOCUS19290"/>
</dbReference>
<proteinExistence type="inferred from homology"/>
<dbReference type="InterPro" id="IPR036249">
    <property type="entry name" value="Thioredoxin-like_sf"/>
</dbReference>
<dbReference type="AlphaFoldDB" id="A0AAF3EYV5"/>
<feature type="domain" description="Metaxin glutathione S-transferase" evidence="2">
    <location>
        <begin position="193"/>
        <end position="247"/>
    </location>
</feature>
<dbReference type="Pfam" id="PF17171">
    <property type="entry name" value="GST_C_6"/>
    <property type="match status" value="1"/>
</dbReference>
<dbReference type="InterPro" id="IPR050931">
    <property type="entry name" value="Mito_Protein_Transport_Metaxin"/>
</dbReference>